<keyword evidence="6" id="KW-0521">NADP</keyword>
<dbReference type="EMBL" id="AP018933">
    <property type="protein sequence ID" value="BBG29134.1"/>
    <property type="molecule type" value="Genomic_DNA"/>
</dbReference>
<dbReference type="PANTHER" id="PTHR10491">
    <property type="entry name" value="DTDP-4-DEHYDRORHAMNOSE REDUCTASE"/>
    <property type="match status" value="1"/>
</dbReference>
<protein>
    <recommendedName>
        <fullName evidence="4 6">dTDP-4-dehydrorhamnose reductase</fullName>
        <ecNumber evidence="3 6">1.1.1.133</ecNumber>
    </recommendedName>
</protein>
<dbReference type="UniPathway" id="UPA00124"/>
<dbReference type="UniPathway" id="UPA00281"/>
<proteinExistence type="inferred from homology"/>
<comment type="cofactor">
    <cofactor evidence="6">
        <name>Mg(2+)</name>
        <dbReference type="ChEBI" id="CHEBI:18420"/>
    </cofactor>
    <text evidence="6">Binds 1 Mg(2+) ion per monomer.</text>
</comment>
<dbReference type="GO" id="GO:0008831">
    <property type="term" value="F:dTDP-4-dehydrorhamnose reductase activity"/>
    <property type="evidence" value="ECO:0007669"/>
    <property type="project" value="UniProtKB-EC"/>
</dbReference>
<dbReference type="KEGG" id="zpl:ZBT109_0344"/>
<dbReference type="InterPro" id="IPR036291">
    <property type="entry name" value="NAD(P)-bd_dom_sf"/>
</dbReference>
<evidence type="ECO:0000313" key="9">
    <source>
        <dbReference type="Proteomes" id="UP000267342"/>
    </source>
</evidence>
<evidence type="ECO:0000256" key="3">
    <source>
        <dbReference type="ARBA" id="ARBA00012929"/>
    </source>
</evidence>
<evidence type="ECO:0000256" key="1">
    <source>
        <dbReference type="ARBA" id="ARBA00004781"/>
    </source>
</evidence>
<comment type="pathway">
    <text evidence="1 6">Carbohydrate biosynthesis; dTDP-L-rhamnose biosynthesis.</text>
</comment>
<dbReference type="Gene3D" id="3.40.50.720">
    <property type="entry name" value="NAD(P)-binding Rossmann-like Domain"/>
    <property type="match status" value="1"/>
</dbReference>
<dbReference type="GO" id="GO:0005829">
    <property type="term" value="C:cytosol"/>
    <property type="evidence" value="ECO:0007669"/>
    <property type="project" value="TreeGrafter"/>
</dbReference>
<evidence type="ECO:0000259" key="7">
    <source>
        <dbReference type="Pfam" id="PF04321"/>
    </source>
</evidence>
<evidence type="ECO:0000256" key="2">
    <source>
        <dbReference type="ARBA" id="ARBA00010944"/>
    </source>
</evidence>
<dbReference type="SUPFAM" id="SSF51735">
    <property type="entry name" value="NAD(P)-binding Rossmann-fold domains"/>
    <property type="match status" value="1"/>
</dbReference>
<dbReference type="AlphaFoldDB" id="A0A348HBY2"/>
<reference evidence="8 9" key="1">
    <citation type="submission" date="2018-09" db="EMBL/GenBank/DDBJ databases">
        <title>Zymobacter palmae IAM14233 (=T109) whole genome analysis.</title>
        <authorList>
            <person name="Yanase H."/>
        </authorList>
    </citation>
    <scope>NUCLEOTIDE SEQUENCE [LARGE SCALE GENOMIC DNA]</scope>
    <source>
        <strain evidence="8 9">IAM14233</strain>
    </source>
</reference>
<evidence type="ECO:0000256" key="4">
    <source>
        <dbReference type="ARBA" id="ARBA00017099"/>
    </source>
</evidence>
<evidence type="ECO:0000256" key="6">
    <source>
        <dbReference type="RuleBase" id="RU364082"/>
    </source>
</evidence>
<gene>
    <name evidence="8" type="ORF">ZBT109_0344</name>
</gene>
<keyword evidence="9" id="KW-1185">Reference proteome</keyword>
<feature type="domain" description="RmlD-like substrate binding" evidence="7">
    <location>
        <begin position="45"/>
        <end position="251"/>
    </location>
</feature>
<dbReference type="InterPro" id="IPR005913">
    <property type="entry name" value="dTDP_dehydrorham_reduct"/>
</dbReference>
<evidence type="ECO:0000313" key="8">
    <source>
        <dbReference type="EMBL" id="BBG29134.1"/>
    </source>
</evidence>
<dbReference type="GO" id="GO:0019305">
    <property type="term" value="P:dTDP-rhamnose biosynthetic process"/>
    <property type="evidence" value="ECO:0007669"/>
    <property type="project" value="UniProtKB-UniPathway"/>
</dbReference>
<evidence type="ECO:0000256" key="5">
    <source>
        <dbReference type="ARBA" id="ARBA00048200"/>
    </source>
</evidence>
<dbReference type="GO" id="GO:0009243">
    <property type="term" value="P:O antigen biosynthetic process"/>
    <property type="evidence" value="ECO:0007669"/>
    <property type="project" value="UniProtKB-UniPathway"/>
</dbReference>
<comment type="catalytic activity">
    <reaction evidence="5 6">
        <text>dTDP-beta-L-rhamnose + NADP(+) = dTDP-4-dehydro-beta-L-rhamnose + NADPH + H(+)</text>
        <dbReference type="Rhea" id="RHEA:21796"/>
        <dbReference type="ChEBI" id="CHEBI:15378"/>
        <dbReference type="ChEBI" id="CHEBI:57510"/>
        <dbReference type="ChEBI" id="CHEBI:57783"/>
        <dbReference type="ChEBI" id="CHEBI:58349"/>
        <dbReference type="ChEBI" id="CHEBI:62830"/>
        <dbReference type="EC" id="1.1.1.133"/>
    </reaction>
</comment>
<dbReference type="PANTHER" id="PTHR10491:SF4">
    <property type="entry name" value="METHIONINE ADENOSYLTRANSFERASE 2 SUBUNIT BETA"/>
    <property type="match status" value="1"/>
</dbReference>
<name>A0A348HBY2_9GAMM</name>
<sequence>MWLADGLSDALNYLNEHRADVVVIPPLIHPERLPLTVIEQHAVLVETLQASCQRLDMMLVWCVGHQLFEQDHEHLLNESEQPRPLAAALQKLAEIESAVRQHWHRHIIIRTSELFGSEGDGMALPEQLSSWLEGETVTADDHLFLAPLPVDALARAVLGMILQLDNGADAWGTFHLSGREPVSQFEFAAATLACLRDTAMPGVLQALPETAIVAEGLGSTVRRILGCQKILMTFGIHQTAWREPLQHHVRRWLSMHGIPMVKGGGAD</sequence>
<dbReference type="Gene3D" id="3.90.25.10">
    <property type="entry name" value="UDP-galactose 4-epimerase, domain 1"/>
    <property type="match status" value="1"/>
</dbReference>
<accession>A0A348HBY2</accession>
<comment type="similarity">
    <text evidence="2 6">Belongs to the dTDP-4-dehydrorhamnose reductase family.</text>
</comment>
<comment type="function">
    <text evidence="6">Catalyzes the reduction of dTDP-6-deoxy-L-lyxo-4-hexulose to yield dTDP-L-rhamnose.</text>
</comment>
<dbReference type="EC" id="1.1.1.133" evidence="3 6"/>
<organism evidence="8 9">
    <name type="scientific">Zymobacter palmae</name>
    <dbReference type="NCBI Taxonomy" id="33074"/>
    <lineage>
        <taxon>Bacteria</taxon>
        <taxon>Pseudomonadati</taxon>
        <taxon>Pseudomonadota</taxon>
        <taxon>Gammaproteobacteria</taxon>
        <taxon>Oceanospirillales</taxon>
        <taxon>Halomonadaceae</taxon>
        <taxon>Zymobacter group</taxon>
        <taxon>Zymobacter</taxon>
    </lineage>
</organism>
<dbReference type="InterPro" id="IPR029903">
    <property type="entry name" value="RmlD-like-bd"/>
</dbReference>
<dbReference type="Pfam" id="PF04321">
    <property type="entry name" value="RmlD_sub_bind"/>
    <property type="match status" value="1"/>
</dbReference>
<keyword evidence="6" id="KW-0560">Oxidoreductase</keyword>
<dbReference type="STRING" id="1123510.GCA_000620025_00551"/>
<dbReference type="Proteomes" id="UP000267342">
    <property type="component" value="Chromosome"/>
</dbReference>